<feature type="compositionally biased region" description="Basic and acidic residues" evidence="1">
    <location>
        <begin position="499"/>
        <end position="510"/>
    </location>
</feature>
<feature type="compositionally biased region" description="Basic and acidic residues" evidence="1">
    <location>
        <begin position="150"/>
        <end position="160"/>
    </location>
</feature>
<reference evidence="2" key="3">
    <citation type="submission" date="2012-09" db="EMBL/GenBank/DDBJ databases">
        <authorList>
            <consortium name="VectorBase"/>
        </authorList>
    </citation>
    <scope>NUCLEOTIDE SEQUENCE</scope>
    <source>
        <strain evidence="2">Liverpool</strain>
    </source>
</reference>
<dbReference type="AlphaFoldDB" id="A0A1S4EZS6"/>
<name>A0A1S4EZS6_AEDAE</name>
<accession>A0A1S4EZS6</accession>
<dbReference type="OrthoDB" id="10642310at2759"/>
<feature type="region of interest" description="Disordered" evidence="1">
    <location>
        <begin position="493"/>
        <end position="514"/>
    </location>
</feature>
<dbReference type="Proteomes" id="UP000682892">
    <property type="component" value="Unassembled WGS sequence"/>
</dbReference>
<reference evidence="2" key="2">
    <citation type="journal article" date="2007" name="Science">
        <title>Genome sequence of Aedes aegypti, a major arbovirus vector.</title>
        <authorList>
            <person name="Nene V."/>
            <person name="Wortman J.R."/>
            <person name="Lawson D."/>
            <person name="Haas B."/>
            <person name="Kodira C."/>
            <person name="Tu Z.J."/>
            <person name="Loftus B."/>
            <person name="Xi Z."/>
            <person name="Megy K."/>
            <person name="Grabherr M."/>
            <person name="Ren Q."/>
            <person name="Zdobnov E.M."/>
            <person name="Lobo N.F."/>
            <person name="Campbell K.S."/>
            <person name="Brown S.E."/>
            <person name="Bonaldo M.F."/>
            <person name="Zhu J."/>
            <person name="Sinkins S.P."/>
            <person name="Hogenkamp D.G."/>
            <person name="Amedeo P."/>
            <person name="Arensburger P."/>
            <person name="Atkinson P.W."/>
            <person name="Bidwell S."/>
            <person name="Biedler J."/>
            <person name="Birney E."/>
            <person name="Bruggner R.V."/>
            <person name="Costas J."/>
            <person name="Coy M.R."/>
            <person name="Crabtree J."/>
            <person name="Crawford M."/>
            <person name="Debruyn B."/>
            <person name="Decaprio D."/>
            <person name="Eiglmeier K."/>
            <person name="Eisenstadt E."/>
            <person name="El-Dorry H."/>
            <person name="Gelbart W.M."/>
            <person name="Gomes S.L."/>
            <person name="Hammond M."/>
            <person name="Hannick L.I."/>
            <person name="Hogan J.R."/>
            <person name="Holmes M.H."/>
            <person name="Jaffe D."/>
            <person name="Johnston J.S."/>
            <person name="Kennedy R.C."/>
            <person name="Koo H."/>
            <person name="Kravitz S."/>
            <person name="Kriventseva E.V."/>
            <person name="Kulp D."/>
            <person name="Labutti K."/>
            <person name="Lee E."/>
            <person name="Li S."/>
            <person name="Lovin D.D."/>
            <person name="Mao C."/>
            <person name="Mauceli E."/>
            <person name="Menck C.F."/>
            <person name="Miller J.R."/>
            <person name="Montgomery P."/>
            <person name="Mori A."/>
            <person name="Nascimento A.L."/>
            <person name="Naveira H.F."/>
            <person name="Nusbaum C."/>
            <person name="O'leary S."/>
            <person name="Orvis J."/>
            <person name="Pertea M."/>
            <person name="Quesneville H."/>
            <person name="Reidenbach K.R."/>
            <person name="Rogers Y.H."/>
            <person name="Roth C.W."/>
            <person name="Schneider J.R."/>
            <person name="Schatz M."/>
            <person name="Shumway M."/>
            <person name="Stanke M."/>
            <person name="Stinson E.O."/>
            <person name="Tubio J.M."/>
            <person name="Vanzee J.P."/>
            <person name="Verjovski-Almeida S."/>
            <person name="Werner D."/>
            <person name="White O."/>
            <person name="Wyder S."/>
            <person name="Zeng Q."/>
            <person name="Zhao Q."/>
            <person name="Zhao Y."/>
            <person name="Hill C.A."/>
            <person name="Raikhel A.S."/>
            <person name="Soares M.B."/>
            <person name="Knudson D.L."/>
            <person name="Lee N.H."/>
            <person name="Galagan J."/>
            <person name="Salzberg S.L."/>
            <person name="Paulsen I.T."/>
            <person name="Dimopoulos G."/>
            <person name="Collins F.H."/>
            <person name="Birren B."/>
            <person name="Fraser-Liggett C.M."/>
            <person name="Severson D.W."/>
        </authorList>
    </citation>
    <scope>NUCLEOTIDE SEQUENCE [LARGE SCALE GENOMIC DNA]</scope>
    <source>
        <strain evidence="2">Liverpool</strain>
    </source>
</reference>
<dbReference type="KEGG" id="aag:5572065"/>
<feature type="region of interest" description="Disordered" evidence="1">
    <location>
        <begin position="27"/>
        <end position="46"/>
    </location>
</feature>
<evidence type="ECO:0000313" key="3">
    <source>
        <dbReference type="Proteomes" id="UP000682892"/>
    </source>
</evidence>
<dbReference type="HOGENOM" id="CLU_524990_0_0_1"/>
<evidence type="ECO:0000313" key="2">
    <source>
        <dbReference type="EMBL" id="EAT47150.1"/>
    </source>
</evidence>
<proteinExistence type="predicted"/>
<feature type="compositionally biased region" description="Polar residues" evidence="1">
    <location>
        <begin position="99"/>
        <end position="122"/>
    </location>
</feature>
<feature type="region of interest" description="Disordered" evidence="1">
    <location>
        <begin position="396"/>
        <end position="429"/>
    </location>
</feature>
<reference evidence="2" key="1">
    <citation type="submission" date="2005-10" db="EMBL/GenBank/DDBJ databases">
        <authorList>
            <person name="Loftus B.J."/>
            <person name="Nene V.M."/>
            <person name="Hannick L.I."/>
            <person name="Bidwell S."/>
            <person name="Haas B."/>
            <person name="Amedeo P."/>
            <person name="Orvis J."/>
            <person name="Wortman J.R."/>
            <person name="White O.R."/>
            <person name="Salzberg S."/>
            <person name="Shumway M."/>
            <person name="Koo H."/>
            <person name="Zhao Y."/>
            <person name="Holmes M."/>
            <person name="Miller J."/>
            <person name="Schatz M."/>
            <person name="Pop M."/>
            <person name="Pai G."/>
            <person name="Utterback T."/>
            <person name="Rogers Y.-H."/>
            <person name="Kravitz S."/>
            <person name="Fraser C.M."/>
        </authorList>
    </citation>
    <scope>NUCLEOTIDE SEQUENCE</scope>
    <source>
        <strain evidence="2">Liverpool</strain>
    </source>
</reference>
<feature type="compositionally biased region" description="Polar residues" evidence="1">
    <location>
        <begin position="138"/>
        <end position="149"/>
    </location>
</feature>
<dbReference type="EMBL" id="CH477225">
    <property type="protein sequence ID" value="EAT47150.1"/>
    <property type="molecule type" value="Genomic_DNA"/>
</dbReference>
<gene>
    <name evidence="2" type="ORF">AaeL_AAEL001726</name>
</gene>
<organism evidence="2 3">
    <name type="scientific">Aedes aegypti</name>
    <name type="common">Yellowfever mosquito</name>
    <name type="synonym">Culex aegypti</name>
    <dbReference type="NCBI Taxonomy" id="7159"/>
    <lineage>
        <taxon>Eukaryota</taxon>
        <taxon>Metazoa</taxon>
        <taxon>Ecdysozoa</taxon>
        <taxon>Arthropoda</taxon>
        <taxon>Hexapoda</taxon>
        <taxon>Insecta</taxon>
        <taxon>Pterygota</taxon>
        <taxon>Neoptera</taxon>
        <taxon>Endopterygota</taxon>
        <taxon>Diptera</taxon>
        <taxon>Nematocera</taxon>
        <taxon>Culicoidea</taxon>
        <taxon>Culicidae</taxon>
        <taxon>Culicinae</taxon>
        <taxon>Aedini</taxon>
        <taxon>Aedes</taxon>
        <taxon>Stegomyia</taxon>
    </lineage>
</organism>
<sequence length="519" mass="58285">MPSFIPQKQRNNLCNRSEADLHINAGFSSTHRLSPKQDQKDGSLSEKVAYTPSPTETKLNLSQGQRSVKQFSFFDRSACSDQNLKETTTADHPSLQKFDFTTDSSVPASNESTSVSDYTGTTVPVKMKPQKHREKLNNTRSKTVHSTSGDSDHQNDARDEVATKPVYNYFRSTSFDLGQRLASPEGSNVRRGGLENMQLSYSPGKRLSLSLPSNILRDYSGGNLLLNRQPGEESFLSQMSGRKFSKSLPVGDMAKYSGGNLLLKRKRSDKRFNEGKKRNVNASYINSNSNITKPIIPIITSEGSAKPLPSRDLLKDVNQQETGLSSRNQLNTLLLPEISECSVFHHQTMSVPENKTRSLDKTGISSIFYEDLSFKRLQSSTPKRRPSSTLQRKIAYSNQENVSDIESDSDPDYVPPTDTDSEKGEDQDLSVSVVIPTKDHNDLIFESDHEEIDDEDIDNDAMEIVIGDANSLTDFTLNEYFEKYRNKSVISDEDLNDYGDMKSDKDKENEGNYFNLFHQ</sequence>
<evidence type="ECO:0000256" key="1">
    <source>
        <dbReference type="SAM" id="MobiDB-lite"/>
    </source>
</evidence>
<feature type="compositionally biased region" description="Basic and acidic residues" evidence="1">
    <location>
        <begin position="35"/>
        <end position="44"/>
    </location>
</feature>
<feature type="region of interest" description="Disordered" evidence="1">
    <location>
        <begin position="95"/>
        <end position="160"/>
    </location>
</feature>
<protein>
    <submittedName>
        <fullName evidence="2">AAEL001726-PA</fullName>
    </submittedName>
</protein>